<accession>A0A1F5EGY3</accession>
<reference evidence="3 4" key="1">
    <citation type="journal article" date="2016" name="Nat. Commun.">
        <title>Thousands of microbial genomes shed light on interconnected biogeochemical processes in an aquifer system.</title>
        <authorList>
            <person name="Anantharaman K."/>
            <person name="Brown C.T."/>
            <person name="Hug L.A."/>
            <person name="Sharon I."/>
            <person name="Castelle C.J."/>
            <person name="Probst A.J."/>
            <person name="Thomas B.C."/>
            <person name="Singh A."/>
            <person name="Wilkins M.J."/>
            <person name="Karaoz U."/>
            <person name="Brodie E.L."/>
            <person name="Williams K.H."/>
            <person name="Hubbard S.S."/>
            <person name="Banfield J.F."/>
        </authorList>
    </citation>
    <scope>NUCLEOTIDE SEQUENCE [LARGE SCALE GENOMIC DNA]</scope>
</reference>
<dbReference type="Proteomes" id="UP000179003">
    <property type="component" value="Unassembled WGS sequence"/>
</dbReference>
<feature type="region of interest" description="Disordered" evidence="1">
    <location>
        <begin position="179"/>
        <end position="220"/>
    </location>
</feature>
<gene>
    <name evidence="3" type="ORF">A2442_00195</name>
</gene>
<name>A0A1F5EGY3_9BACT</name>
<evidence type="ECO:0000259" key="2">
    <source>
        <dbReference type="Pfam" id="PF23477"/>
    </source>
</evidence>
<dbReference type="InterPro" id="IPR026363">
    <property type="entry name" value="CxxC-x17-CxxC_dom"/>
</dbReference>
<dbReference type="NCBIfam" id="TIGR04272">
    <property type="entry name" value="cxxc_cxxc_Mbark"/>
    <property type="match status" value="1"/>
</dbReference>
<dbReference type="EMBL" id="MFAE01000015">
    <property type="protein sequence ID" value="OGD66692.1"/>
    <property type="molecule type" value="Genomic_DNA"/>
</dbReference>
<feature type="compositionally biased region" description="Basic and acidic residues" evidence="1">
    <location>
        <begin position="75"/>
        <end position="112"/>
    </location>
</feature>
<comment type="caution">
    <text evidence="3">The sequence shown here is derived from an EMBL/GenBank/DDBJ whole genome shotgun (WGS) entry which is preliminary data.</text>
</comment>
<feature type="compositionally biased region" description="Gly residues" evidence="1">
    <location>
        <begin position="10"/>
        <end position="38"/>
    </location>
</feature>
<sequence length="220" mass="23801">MDKFNKGKKFGGGGSRGGSGGGRSFGGDRGGSRSFGGGRDGDRPTMHKATCSDCGNSCEVPFRPTGDKPVFCSDCFKDKRGDSRDSRDSRGSERNSRPSFENKRPYQNEGSKDTTNYKAQFEMLNTKIDKILKALSPDVTEEVNKMAEAPKSTKFEKAPKKEVDVVALKKALSNTKVAQDNKAVAKKEVASKKVATKKAPAKKAPAKKVVKKSVAKNKKK</sequence>
<dbReference type="Pfam" id="PF23477">
    <property type="entry name" value="zf_Tbcl_2"/>
    <property type="match status" value="1"/>
</dbReference>
<feature type="compositionally biased region" description="Basic residues" evidence="1">
    <location>
        <begin position="194"/>
        <end position="220"/>
    </location>
</feature>
<evidence type="ECO:0000313" key="3">
    <source>
        <dbReference type="EMBL" id="OGD66692.1"/>
    </source>
</evidence>
<protein>
    <recommendedName>
        <fullName evidence="2">CxxC-x17-CxxC domain-containing protein</fullName>
    </recommendedName>
</protein>
<feature type="region of interest" description="Disordered" evidence="1">
    <location>
        <begin position="1"/>
        <end position="116"/>
    </location>
</feature>
<evidence type="ECO:0000256" key="1">
    <source>
        <dbReference type="SAM" id="MobiDB-lite"/>
    </source>
</evidence>
<evidence type="ECO:0000313" key="4">
    <source>
        <dbReference type="Proteomes" id="UP000179003"/>
    </source>
</evidence>
<organism evidence="3 4">
    <name type="scientific">Candidatus Campbellbacteria bacterium RIFOXYC2_FULL_35_25</name>
    <dbReference type="NCBI Taxonomy" id="1797582"/>
    <lineage>
        <taxon>Bacteria</taxon>
        <taxon>Candidatus Campbelliibacteriota</taxon>
    </lineage>
</organism>
<dbReference type="AlphaFoldDB" id="A0A1F5EGY3"/>
<dbReference type="STRING" id="1797582.A2442_00195"/>
<feature type="domain" description="CxxC-x17-CxxC" evidence="2">
    <location>
        <begin position="45"/>
        <end position="80"/>
    </location>
</feature>
<proteinExistence type="predicted"/>